<organism evidence="4 5">
    <name type="scientific">Pedobacter cryoconitis</name>
    <dbReference type="NCBI Taxonomy" id="188932"/>
    <lineage>
        <taxon>Bacteria</taxon>
        <taxon>Pseudomonadati</taxon>
        <taxon>Bacteroidota</taxon>
        <taxon>Sphingobacteriia</taxon>
        <taxon>Sphingobacteriales</taxon>
        <taxon>Sphingobacteriaceae</taxon>
        <taxon>Pedobacter</taxon>
    </lineage>
</organism>
<gene>
    <name evidence="4" type="ORF">HDF25_001998</name>
</gene>
<accession>A0A7X0J380</accession>
<protein>
    <submittedName>
        <fullName evidence="4">D-alanyl-D-alanine carboxypeptidase</fullName>
        <ecNumber evidence="4">3.4.16.4</ecNumber>
    </submittedName>
</protein>
<dbReference type="Proteomes" id="UP000521017">
    <property type="component" value="Unassembled WGS sequence"/>
</dbReference>
<dbReference type="InterPro" id="IPR012338">
    <property type="entry name" value="Beta-lactam/transpept-like"/>
</dbReference>
<dbReference type="InterPro" id="IPR001466">
    <property type="entry name" value="Beta-lactam-related"/>
</dbReference>
<dbReference type="EC" id="3.4.16.4" evidence="4"/>
<evidence type="ECO:0000256" key="2">
    <source>
        <dbReference type="SAM" id="SignalP"/>
    </source>
</evidence>
<comment type="caution">
    <text evidence="4">The sequence shown here is derived from an EMBL/GenBank/DDBJ whole genome shotgun (WGS) entry which is preliminary data.</text>
</comment>
<dbReference type="EMBL" id="JACHCC010000005">
    <property type="protein sequence ID" value="MBB6499854.1"/>
    <property type="molecule type" value="Genomic_DNA"/>
</dbReference>
<evidence type="ECO:0000313" key="4">
    <source>
        <dbReference type="EMBL" id="MBB6499854.1"/>
    </source>
</evidence>
<dbReference type="GO" id="GO:0009002">
    <property type="term" value="F:serine-type D-Ala-D-Ala carboxypeptidase activity"/>
    <property type="evidence" value="ECO:0007669"/>
    <property type="project" value="UniProtKB-EC"/>
</dbReference>
<keyword evidence="1 4" id="KW-0378">Hydrolase</keyword>
<dbReference type="SUPFAM" id="SSF56601">
    <property type="entry name" value="beta-lactamase/transpeptidase-like"/>
    <property type="match status" value="1"/>
</dbReference>
<dbReference type="Gene3D" id="3.40.710.10">
    <property type="entry name" value="DD-peptidase/beta-lactamase superfamily"/>
    <property type="match status" value="1"/>
</dbReference>
<dbReference type="PROSITE" id="PS51257">
    <property type="entry name" value="PROKAR_LIPOPROTEIN"/>
    <property type="match status" value="1"/>
</dbReference>
<evidence type="ECO:0000313" key="5">
    <source>
        <dbReference type="Proteomes" id="UP000521017"/>
    </source>
</evidence>
<keyword evidence="2" id="KW-0732">Signal</keyword>
<dbReference type="Pfam" id="PF00144">
    <property type="entry name" value="Beta-lactamase"/>
    <property type="match status" value="1"/>
</dbReference>
<dbReference type="InterPro" id="IPR050789">
    <property type="entry name" value="Diverse_Enzym_Activities"/>
</dbReference>
<dbReference type="AlphaFoldDB" id="A0A7X0J380"/>
<feature type="chain" id="PRO_5030988089" evidence="2">
    <location>
        <begin position="25"/>
        <end position="393"/>
    </location>
</feature>
<keyword evidence="4" id="KW-0645">Protease</keyword>
<proteinExistence type="predicted"/>
<keyword evidence="4" id="KW-0121">Carboxypeptidase</keyword>
<reference evidence="4 5" key="1">
    <citation type="submission" date="2020-08" db="EMBL/GenBank/DDBJ databases">
        <title>Genomic Encyclopedia of Type Strains, Phase IV (KMG-V): Genome sequencing to study the core and pangenomes of soil and plant-associated prokaryotes.</title>
        <authorList>
            <person name="Whitman W."/>
        </authorList>
    </citation>
    <scope>NUCLEOTIDE SEQUENCE [LARGE SCALE GENOMIC DNA]</scope>
    <source>
        <strain evidence="4 5">M2T3</strain>
    </source>
</reference>
<dbReference type="RefSeq" id="WP_184624583.1">
    <property type="nucleotide sequence ID" value="NZ_JACHCC010000005.1"/>
</dbReference>
<dbReference type="PANTHER" id="PTHR43283:SF11">
    <property type="entry name" value="BETA-LACTAMASE-RELATED DOMAIN-CONTAINING PROTEIN"/>
    <property type="match status" value="1"/>
</dbReference>
<feature type="signal peptide" evidence="2">
    <location>
        <begin position="1"/>
        <end position="24"/>
    </location>
</feature>
<name>A0A7X0J380_9SPHI</name>
<dbReference type="PANTHER" id="PTHR43283">
    <property type="entry name" value="BETA-LACTAMASE-RELATED"/>
    <property type="match status" value="1"/>
</dbReference>
<sequence>MRRQNCFKTIVMIMAIVFTTSCKKSDCPVNPVPNPNGNKYQRIIDRFMEAGATGVSVTVISPQGIWNGVGGMADVQNKIAMRPENTLRIGSITKMFTMATILKLQEDGVLNIKDKISKYVPGNITDHIANANEATIEQCLNHTAGILEYLTDETVRTGILNGTSIKSPPERYLQFIYDKPASFPTGQGSSYSNSNYLLLSLVIRYVTGKPAYQVVTEKIINPLHLRSTFASTIIPATLTKCYLREKDKTGDLLEVTRLDNDAVGGEGALDGGMISNSQDVATFLEALLTGKILSQPSINMMETFKPKPIDPSDLFDNPDLAYYKEYGLGLMKLLTDQGQAMGHDGHVYGFIGKAFYLPEQKVTMVILLNYFSPDPNSKVMKILNVKETFNLLF</sequence>
<evidence type="ECO:0000256" key="1">
    <source>
        <dbReference type="ARBA" id="ARBA00022801"/>
    </source>
</evidence>
<evidence type="ECO:0000259" key="3">
    <source>
        <dbReference type="Pfam" id="PF00144"/>
    </source>
</evidence>
<feature type="domain" description="Beta-lactamase-related" evidence="3">
    <location>
        <begin position="41"/>
        <end position="379"/>
    </location>
</feature>